<dbReference type="EMBL" id="LKAJ01000006">
    <property type="protein sequence ID" value="KRG21116.1"/>
    <property type="molecule type" value="Genomic_DNA"/>
</dbReference>
<evidence type="ECO:0000313" key="2">
    <source>
        <dbReference type="EMBL" id="KRG21116.1"/>
    </source>
</evidence>
<dbReference type="PANTHER" id="PTHR33747">
    <property type="entry name" value="UPF0225 PROTEIN SCO1677"/>
    <property type="match status" value="1"/>
</dbReference>
<dbReference type="OrthoDB" id="21421at2"/>
<accession>A0A0Q9YKD5</accession>
<dbReference type="InterPro" id="IPR032710">
    <property type="entry name" value="NTF2-like_dom_sf"/>
</dbReference>
<dbReference type="PANTHER" id="PTHR33747:SF1">
    <property type="entry name" value="ADENYLATE CYCLASE-ASSOCIATED CAP C-TERMINAL DOMAIN-CONTAINING PROTEIN"/>
    <property type="match status" value="1"/>
</dbReference>
<dbReference type="RefSeq" id="WP_075066300.1">
    <property type="nucleotide sequence ID" value="NZ_LKAJ02000001.1"/>
</dbReference>
<keyword evidence="4" id="KW-1185">Reference proteome</keyword>
<dbReference type="AlphaFoldDB" id="A0A0Q9YKD5"/>
<organism evidence="2">
    <name type="scientific">Candidatus Berkiella aquae</name>
    <dbReference type="NCBI Taxonomy" id="295108"/>
    <lineage>
        <taxon>Bacteria</taxon>
        <taxon>Pseudomonadati</taxon>
        <taxon>Pseudomonadota</taxon>
        <taxon>Gammaproteobacteria</taxon>
        <taxon>Candidatus Berkiellales</taxon>
        <taxon>Candidatus Berkiellaceae</taxon>
        <taxon>Candidatus Berkiella</taxon>
    </lineage>
</organism>
<sequence length="135" mass="15477">MNHCPCGYTKPYSECCGQYIEKGRAAPTPEALMRSRYSAFVVGNLEYLNQTMKGKAAEEFDMEETKRWLTNVTWLSLTVTSAKIKTPKLGFVIFEARYQANGQLHVMREKSEFHFDEGHWYYVAGKALNPHIGTK</sequence>
<dbReference type="EMBL" id="LKAJ02000001">
    <property type="protein sequence ID" value="MCS5711216.1"/>
    <property type="molecule type" value="Genomic_DNA"/>
</dbReference>
<protein>
    <recommendedName>
        <fullName evidence="1">YchJ-like middle NTF2-like domain-containing protein</fullName>
    </recommendedName>
</protein>
<gene>
    <name evidence="3" type="ORF">HT99x_007205</name>
    <name evidence="2" type="ORF">HT99x_01672</name>
</gene>
<evidence type="ECO:0000313" key="4">
    <source>
        <dbReference type="Proteomes" id="UP000051497"/>
    </source>
</evidence>
<feature type="domain" description="YchJ-like middle NTF2-like" evidence="1">
    <location>
        <begin position="28"/>
        <end position="125"/>
    </location>
</feature>
<dbReference type="PATRIC" id="fig|1590043.3.peg.1708"/>
<dbReference type="InterPro" id="IPR048469">
    <property type="entry name" value="YchJ-like_M"/>
</dbReference>
<reference evidence="2" key="1">
    <citation type="submission" date="2015-09" db="EMBL/GenBank/DDBJ databases">
        <title>Draft Genome Sequences of Two Novel Amoeba-resistant Intranuclear Bacteria, Candidatus Berkiella cookevillensis and Candidatus Berkiella aquae.</title>
        <authorList>
            <person name="Mehari Y.T."/>
            <person name="Arivett B.A."/>
            <person name="Farone A.L."/>
            <person name="Gunderson J.H."/>
            <person name="Farone M.B."/>
        </authorList>
    </citation>
    <scope>NUCLEOTIDE SEQUENCE [LARGE SCALE GENOMIC DNA]</scope>
    <source>
        <strain evidence="2">HT99</strain>
    </source>
</reference>
<dbReference type="SUPFAM" id="SSF54427">
    <property type="entry name" value="NTF2-like"/>
    <property type="match status" value="1"/>
</dbReference>
<reference evidence="3" key="2">
    <citation type="journal article" date="2016" name="Genome Announc.">
        <title>Draft Genome Sequences of Two Novel Amoeba-Resistant Intranuclear Bacteria, 'Candidatus Berkiella cookevillensis' and 'Candidatus Berkiella aquae'.</title>
        <authorList>
            <person name="Mehari Y.T."/>
            <person name="Arivett B.A."/>
            <person name="Farone A.L."/>
            <person name="Gunderson J.H."/>
            <person name="Farone M.B."/>
        </authorList>
    </citation>
    <scope>NUCLEOTIDE SEQUENCE</scope>
    <source>
        <strain evidence="3">HT99</strain>
    </source>
</reference>
<comment type="caution">
    <text evidence="2">The sequence shown here is derived from an EMBL/GenBank/DDBJ whole genome shotgun (WGS) entry which is preliminary data.</text>
</comment>
<reference evidence="3" key="3">
    <citation type="submission" date="2021-06" db="EMBL/GenBank/DDBJ databases">
        <title>Genomic Description and Analysis of Intracellular Bacteria, Candidatus Berkiella cookevillensis and Candidatus Berkiella aquae.</title>
        <authorList>
            <person name="Kidane D.T."/>
            <person name="Mehari Y.T."/>
            <person name="Rice F.C."/>
            <person name="Arivett B.A."/>
            <person name="Farone A.L."/>
            <person name="Berk S.G."/>
            <person name="Farone M.B."/>
        </authorList>
    </citation>
    <scope>NUCLEOTIDE SEQUENCE</scope>
    <source>
        <strain evidence="3">HT99</strain>
    </source>
</reference>
<dbReference type="Proteomes" id="UP000051497">
    <property type="component" value="Unassembled WGS sequence"/>
</dbReference>
<name>A0A0Q9YKD5_9GAMM</name>
<proteinExistence type="predicted"/>
<evidence type="ECO:0000259" key="1">
    <source>
        <dbReference type="Pfam" id="PF17775"/>
    </source>
</evidence>
<dbReference type="Gene3D" id="3.10.450.50">
    <property type="match status" value="1"/>
</dbReference>
<evidence type="ECO:0000313" key="3">
    <source>
        <dbReference type="EMBL" id="MCS5711216.1"/>
    </source>
</evidence>
<dbReference type="Pfam" id="PF17775">
    <property type="entry name" value="YchJ_M-like"/>
    <property type="match status" value="1"/>
</dbReference>
<dbReference type="STRING" id="295108.HT99x_01672"/>